<feature type="region of interest" description="Disordered" evidence="1">
    <location>
        <begin position="75"/>
        <end position="135"/>
    </location>
</feature>
<feature type="region of interest" description="Disordered" evidence="1">
    <location>
        <begin position="1"/>
        <end position="41"/>
    </location>
</feature>
<reference evidence="3 4" key="2">
    <citation type="journal article" date="2011" name="ISME J.">
        <title>RNA-seq reveals cooperative metabolic interactions between two termite-gut spirochete species in co-culture.</title>
        <authorList>
            <person name="Rosenthal A.Z."/>
            <person name="Matson E.G."/>
            <person name="Eldar A."/>
            <person name="Leadbetter J.R."/>
        </authorList>
    </citation>
    <scope>NUCLEOTIDE SEQUENCE [LARGE SCALE GENOMIC DNA]</scope>
    <source>
        <strain evidence="4">ATCC BAA-887 / DSM 12427 / ZAS-2</strain>
    </source>
</reference>
<dbReference type="SUPFAM" id="SSF88713">
    <property type="entry name" value="Glycoside hydrolase/deacetylase"/>
    <property type="match status" value="1"/>
</dbReference>
<evidence type="ECO:0000256" key="1">
    <source>
        <dbReference type="SAM" id="MobiDB-lite"/>
    </source>
</evidence>
<name>F5YMF8_TREPZ</name>
<feature type="compositionally biased region" description="Polar residues" evidence="1">
    <location>
        <begin position="76"/>
        <end position="89"/>
    </location>
</feature>
<keyword evidence="2" id="KW-1133">Transmembrane helix</keyword>
<organism evidence="3 4">
    <name type="scientific">Treponema primitia (strain ATCC BAA-887 / DSM 12427 / ZAS-2)</name>
    <dbReference type="NCBI Taxonomy" id="545694"/>
    <lineage>
        <taxon>Bacteria</taxon>
        <taxon>Pseudomonadati</taxon>
        <taxon>Spirochaetota</taxon>
        <taxon>Spirochaetia</taxon>
        <taxon>Spirochaetales</taxon>
        <taxon>Treponemataceae</taxon>
        <taxon>Treponema</taxon>
    </lineage>
</organism>
<dbReference type="RefSeq" id="WP_015706311.1">
    <property type="nucleotide sequence ID" value="NC_015578.1"/>
</dbReference>
<dbReference type="InterPro" id="IPR011330">
    <property type="entry name" value="Glyco_hydro/deAcase_b/a-brl"/>
</dbReference>
<keyword evidence="2" id="KW-0812">Transmembrane</keyword>
<dbReference type="KEGG" id="tpi:TREPR_0164"/>
<evidence type="ECO:0000313" key="3">
    <source>
        <dbReference type="EMBL" id="AEF86928.1"/>
    </source>
</evidence>
<accession>F5YMF8</accession>
<proteinExistence type="predicted"/>
<dbReference type="STRING" id="545694.TREPR_0164"/>
<keyword evidence="4" id="KW-1185">Reference proteome</keyword>
<feature type="transmembrane region" description="Helical" evidence="2">
    <location>
        <begin position="45"/>
        <end position="67"/>
    </location>
</feature>
<evidence type="ECO:0000313" key="4">
    <source>
        <dbReference type="Proteomes" id="UP000009223"/>
    </source>
</evidence>
<gene>
    <name evidence="3" type="ordered locus">TREPR_0164</name>
</gene>
<feature type="compositionally biased region" description="Basic residues" evidence="1">
    <location>
        <begin position="1"/>
        <end position="25"/>
    </location>
</feature>
<dbReference type="EMBL" id="CP001843">
    <property type="protein sequence ID" value="AEF86928.1"/>
    <property type="molecule type" value="Genomic_DNA"/>
</dbReference>
<feature type="compositionally biased region" description="Low complexity" evidence="1">
    <location>
        <begin position="113"/>
        <end position="135"/>
    </location>
</feature>
<dbReference type="PANTHER" id="PTHR30105">
    <property type="entry name" value="UNCHARACTERIZED YIBQ-RELATED"/>
    <property type="match status" value="1"/>
</dbReference>
<dbReference type="HOGENOM" id="CLU_041643_5_1_12"/>
<dbReference type="PANTHER" id="PTHR30105:SF2">
    <property type="entry name" value="DIVERGENT POLYSACCHARIDE DEACETYLASE SUPERFAMILY"/>
    <property type="match status" value="1"/>
</dbReference>
<protein>
    <submittedName>
        <fullName evidence="3">Divergent polysaccharide deacetylase family</fullName>
    </submittedName>
</protein>
<dbReference type="CDD" id="cd10936">
    <property type="entry name" value="CE4_DAC2"/>
    <property type="match status" value="1"/>
</dbReference>
<dbReference type="InterPro" id="IPR006837">
    <property type="entry name" value="Divergent_DAC"/>
</dbReference>
<dbReference type="Pfam" id="PF04748">
    <property type="entry name" value="Polysacc_deac_2"/>
    <property type="match status" value="1"/>
</dbReference>
<dbReference type="GO" id="GO:0005975">
    <property type="term" value="P:carbohydrate metabolic process"/>
    <property type="evidence" value="ECO:0007669"/>
    <property type="project" value="InterPro"/>
</dbReference>
<dbReference type="eggNOG" id="COG2861">
    <property type="taxonomic scope" value="Bacteria"/>
</dbReference>
<dbReference type="Proteomes" id="UP000009223">
    <property type="component" value="Chromosome"/>
</dbReference>
<dbReference type="Gene3D" id="3.20.20.370">
    <property type="entry name" value="Glycoside hydrolase/deacetylase"/>
    <property type="match status" value="1"/>
</dbReference>
<feature type="compositionally biased region" description="Pro residues" evidence="1">
    <location>
        <begin position="103"/>
        <end position="112"/>
    </location>
</feature>
<keyword evidence="2" id="KW-0472">Membrane</keyword>
<evidence type="ECO:0000256" key="2">
    <source>
        <dbReference type="SAM" id="Phobius"/>
    </source>
</evidence>
<dbReference type="AlphaFoldDB" id="F5YMF8"/>
<sequence length="369" mass="39292">MGKIPRKPGPAKRKQSTKSGRKKTREPRGNSRSTARKKKAKKSSLSAILAAAAIIAAAGLVFLILLLTNPVALQTRPRNPTADTPTLPRQSPPAAPDSHNPEAPSPFNPAPVLPSKSPAEPALPAAPLTPSAAPSRPAPVHLGTLAFVIDDAGNNLWELDPFLRFPGALTIAVLPGLPHSAEAALRIRAAGKEVFLHQPMEALGGQDPGPGAIYSGMNPREIRAIIEKNIAEIGPIAGMNNHQGSKVSLDPEAMETVLAICREYGIYFLDSKTTANTAAPGLAKQMGIKIGERDVFIDNIQEKAAMIRSMEEGMKKAEQKGSAVLIGHTWSQELASTLMELYPELVERGFSLTTISRLVMGIGDEGSWY</sequence>
<reference evidence="4" key="1">
    <citation type="submission" date="2009-12" db="EMBL/GenBank/DDBJ databases">
        <title>Complete sequence of Treponema primitia strain ZAS-2.</title>
        <authorList>
            <person name="Tetu S.G."/>
            <person name="Matson E."/>
            <person name="Ren Q."/>
            <person name="Seshadri R."/>
            <person name="Elbourne L."/>
            <person name="Hassan K.A."/>
            <person name="Durkin A."/>
            <person name="Radune D."/>
            <person name="Mohamoud Y."/>
            <person name="Shay R."/>
            <person name="Jin S."/>
            <person name="Zhang X."/>
            <person name="Lucey K."/>
            <person name="Ballor N.R."/>
            <person name="Ottesen E."/>
            <person name="Rosenthal R."/>
            <person name="Allen A."/>
            <person name="Leadbetter J.R."/>
            <person name="Paulsen I.T."/>
        </authorList>
    </citation>
    <scope>NUCLEOTIDE SEQUENCE [LARGE SCALE GENOMIC DNA]</scope>
    <source>
        <strain evidence="4">ATCC BAA-887 / DSM 12427 / ZAS-2</strain>
    </source>
</reference>